<feature type="region of interest" description="Disordered" evidence="1">
    <location>
        <begin position="539"/>
        <end position="583"/>
    </location>
</feature>
<evidence type="ECO:0000256" key="1">
    <source>
        <dbReference type="SAM" id="MobiDB-lite"/>
    </source>
</evidence>
<dbReference type="Proteomes" id="UP000735302">
    <property type="component" value="Unassembled WGS sequence"/>
</dbReference>
<dbReference type="EMBL" id="BLXT01001968">
    <property type="protein sequence ID" value="GFN89836.1"/>
    <property type="molecule type" value="Genomic_DNA"/>
</dbReference>
<feature type="region of interest" description="Disordered" evidence="1">
    <location>
        <begin position="729"/>
        <end position="787"/>
    </location>
</feature>
<feature type="compositionally biased region" description="Polar residues" evidence="1">
    <location>
        <begin position="936"/>
        <end position="946"/>
    </location>
</feature>
<accession>A0AAV3Z3K5</accession>
<proteinExistence type="predicted"/>
<comment type="caution">
    <text evidence="2">The sequence shown here is derived from an EMBL/GenBank/DDBJ whole genome shotgun (WGS) entry which is preliminary data.</text>
</comment>
<sequence length="2998" mass="332558">MGRKEEEDIQILSRLISCEGKSDKNDTSCDKVKKRTGLRLEASKSTGDGGCIENKQPWFSRWKRALCLSERDKCVVKSQLSIWFPCPFEGPLCKTFMEVTSNAIRKIGSINLVKQNENLSESRRQRIYYRQKLTSGDRHFSPTDFFPRLPNLPVETVSNPSTTFISRDFVNKELQKPTKKGKPGGNFRNTGKTEEALGSVKSKLKQASKFSQKDIHFLDSHLNNVSYDGISSAHAEERGEGNVGLSKVPDWFIDFIESKPNLDLERSHQDPWEQHRTGQVIHSIELRATFDVAKGNKIVPSCVFVKEVICDSAKPTAHQSQCLREESTAGFQSSMRMKNKFQQKDSETIMKPRSHGLKIKGKPSISVSDHSLNSRSELFQGLLSDDRTPSFQHSWKAHRKQAKRTKKGIPTKRAGTLKEMQSTQSVQKFENEANDGPSLCSGDFVSSESLSQRVWENKDVTSESLPIQAHHRHIKRNAFFHIKELPIKRKKACPSNESIERQAFSYRHLNISNSSSNGVNRSSMYSRDYFSGNTISKGPYAMLPNSKETGKNKNQIKQDRRNSSNSPRKGSSASSTCNPESRRSIYAAYRNKYGEKASESSEEDSNTLNSHEEMANFMALMEIAQKRISIKDNRVPKEKSELPGEKLESRTGAKNRRSGKAHSAHKTTSRAKTKHEEREAMVHGEKIAGESLIAHDTEQRVGKSEISASPGHEESSLAIKTRDLAQSFAVQNSPRGSKDTDSKGMNQSSATRSNDMHSEVDRVSIQESAEQGDFGRNETAATDIEKNTTASQLHLHINAGEKMCGDFTYMTEKPTDLMDHQSFEGWVTPDKLPEAVLKEPFTQQLHPAKTREVHTVPPVQFAKEDGDGPDKNMHAKDSFTVADQLLVLEFSSDVTANAGGDEEGEGTPDVAQNAGMTKAATEAEGVAEEEKKTSEVSEQPAESENPNSEEKKMDSVCPDTLEECMRKWSRPKGYMPNLNPPCCISPCVKPCPVEINDMEASKTEDKEDSKAMKCNYTGFTEANKSELEALIDKHVAYLRCAQGDLAAIPRQTRFISSATDPYSQICKDIAFKTSAGLFNQTINRDKYSWCPEYCGASSSCKDPCPILPPLCNPPCYCPDPCPPKCCTDPCFKLPKLCCTPPKCINQCAPPSCLPKLPRICSSSSVCLDPCSKYPKPCCPDPRLKIDSFSRPCIERLKPCSPPPCCEDPCGRSLKPCSFRPCTSSPKPCSPPYSINPFTCLPKSCRSRLNCIDPCTGLPKSCSPRPSCIDPCTGLPKSCSPRPSCIDPCTGLPKSCSPRPSCIDPCTGLPKSCSPRPSCIDPCTGLPKSCSPRPSCIDPCTGLPKSCSPRPSCIDPCTGLPKSCSSLPRCIDPCTGLPKSCSSLPRCKDPCTGLRISCSPRPSCIDPCTGLPKSCSPPLKCADLCSSMPKLCNPYFPRQYRIDPVTQLPILCSSRDRPNPCFDPCDKISNISCNSVSDTKLSLSFNNDIQCSIPPLRSKPCPLPCARPCSESLSFCQKLLGTDRSFGKRQMAGTSSRRRSSSLDHFSSLQQRKDASRDMARKVQGMESKWSGIKQKACEVIKQIAKLQEEACRPKPQPCPILCQNACLSPICNPCPSPVCEPCTLYKCLPVCAEGAVNKSTSFSRTSLAHQAEGPCCQSPYVKPMTVCSECDRQTSTTCRSACNQTSDYARCCTTKCSTSLSQLNESSNKKCQAGCANPCAEISTCVGPSLMAPPPTRKRSRSEKKCTLIHIGKCEEGQQRESGGATDTSCCSTQAEGGKIAEIAKFVKECFDDSGVSTANRPIVKIRYNGHKRDSKNISNTMQDNQLKEQIAKVIKKGKDIQKKSSELQGTNPNCPRSRTVLRFKAGKNSTDQCEIYNVQIEGDNTPCCQTKKGSGSNGQEHPCPAESSNGSKVETKNLEKHGTVCVNSPPRLPPPDYTNTYCHEENPCSCQPLEEHQRVYVPADGNQCEEDCAPLSMPEHEGSNSQKDNNSSNLLNFQKSCYAPKCCHQNKSLAQANTNENANPKLQEIADVKREATEVLAKSERATAPSVSSEESSCPEAEKETLRYFTVDELIGSNDLCVSEAIQCGPKRNQQKCPLTLGTGFSHQPGTDCKLRNQGNRILAKQPDDQSRYYWSRNCKEIRKACLYLDDPLWEAYEYIEANISNLPTSYSSKASPLESNNLSDGNYRTKHTTKFQNNVNFIKKSNSSIDKRHLEDLCVPCFDKNSPERPFDRYGSFQSNGNESIEKELYEGGRRKQMCTSPLSEDHIDVPSEPSLKVLSEKPGSICQRQNSGLCARKAYRKQKAEQQFSHGENFHVTGVQAKRRLCKISEEIIDSQTSVAKEESGDGNAFVSETTKCKSNMCQHTRERIESLSESSDHTVIPSLSARQRAKQFKNHSRFTISSTHARGRQEALGVSEQESFETDNTIYCTEGSEGSSHGIEDLPLDTDSMTNVSLHTKSASCSCRKKLSFDIKHEFSNRSKKNTAERIRAVPNIEANGLKRCYLYHNSEGNSVTSQNITLTPNLRHIQGERSTVTSDSRVLYAGDYIEVCSSAPVQNKILTPRYSHDNNVRSDCIQSKDGREEWNVLGSRGKKSKETLRIRMFHLYDDNEFEKEEIKKSVRKCDLYKDADLPTEQVERDGFQQSELPLEKSSVRDIPAYHLKSHHDLHAQGDQVKQVNKSLRTSGHNFTTCLSEQKPALSVTNQKSCTLFDQSLPILLDKTVSYEERKNWHHTDLNRVLNVEELSQKNAMFELTNVGVSKMLPLSEKSLCGMQSESSDLKVPVPLIDHVDLIGQWSEKSPALFKHRLNASDADRKSSCPLLIYSATKDLKSTMPTMNPVVDAETMTQRRPQPRPVRDVAQQAPFEVTEPQKTGSGAQTMTTESTFLPAPKEAHGQVNGDGGGDAWQTFHVGCAQVTQASPRRVVLKGAYVQPQPSEMSSTSNNNTSQEENVRVIPFELVFLKTSGDNERLRVKGTYSRLRLDSRPSTMETWVFNA</sequence>
<feature type="compositionally biased region" description="Polar residues" evidence="1">
    <location>
        <begin position="563"/>
        <end position="579"/>
    </location>
</feature>
<feature type="compositionally biased region" description="Basic residues" evidence="1">
    <location>
        <begin position="396"/>
        <end position="410"/>
    </location>
</feature>
<feature type="region of interest" description="Disordered" evidence="1">
    <location>
        <begin position="1526"/>
        <end position="1556"/>
    </location>
</feature>
<feature type="compositionally biased region" description="Basic residues" evidence="1">
    <location>
        <begin position="653"/>
        <end position="673"/>
    </location>
</feature>
<feature type="region of interest" description="Disordered" evidence="1">
    <location>
        <begin position="1892"/>
        <end position="1913"/>
    </location>
</feature>
<feature type="compositionally biased region" description="Polar residues" evidence="1">
    <location>
        <begin position="419"/>
        <end position="428"/>
    </location>
</feature>
<keyword evidence="3" id="KW-1185">Reference proteome</keyword>
<feature type="region of interest" description="Disordered" evidence="1">
    <location>
        <begin position="896"/>
        <end position="954"/>
    </location>
</feature>
<feature type="compositionally biased region" description="Basic and acidic residues" evidence="1">
    <location>
        <begin position="631"/>
        <end position="651"/>
    </location>
</feature>
<gene>
    <name evidence="2" type="ORF">PoB_001634200</name>
</gene>
<reference evidence="2 3" key="1">
    <citation type="journal article" date="2021" name="Elife">
        <title>Chloroplast acquisition without the gene transfer in kleptoplastic sea slugs, Plakobranchus ocellatus.</title>
        <authorList>
            <person name="Maeda T."/>
            <person name="Takahashi S."/>
            <person name="Yoshida T."/>
            <person name="Shimamura S."/>
            <person name="Takaki Y."/>
            <person name="Nagai Y."/>
            <person name="Toyoda A."/>
            <person name="Suzuki Y."/>
            <person name="Arimoto A."/>
            <person name="Ishii H."/>
            <person name="Satoh N."/>
            <person name="Nishiyama T."/>
            <person name="Hasebe M."/>
            <person name="Maruyama T."/>
            <person name="Minagawa J."/>
            <person name="Obokata J."/>
            <person name="Shigenobu S."/>
        </authorList>
    </citation>
    <scope>NUCLEOTIDE SEQUENCE [LARGE SCALE GENOMIC DNA]</scope>
</reference>
<feature type="compositionally biased region" description="Basic and acidic residues" evidence="1">
    <location>
        <begin position="674"/>
        <end position="703"/>
    </location>
</feature>
<organism evidence="2 3">
    <name type="scientific">Plakobranchus ocellatus</name>
    <dbReference type="NCBI Taxonomy" id="259542"/>
    <lineage>
        <taxon>Eukaryota</taxon>
        <taxon>Metazoa</taxon>
        <taxon>Spiralia</taxon>
        <taxon>Lophotrochozoa</taxon>
        <taxon>Mollusca</taxon>
        <taxon>Gastropoda</taxon>
        <taxon>Heterobranchia</taxon>
        <taxon>Euthyneura</taxon>
        <taxon>Panpulmonata</taxon>
        <taxon>Sacoglossa</taxon>
        <taxon>Placobranchoidea</taxon>
        <taxon>Plakobranchidae</taxon>
        <taxon>Plakobranchus</taxon>
    </lineage>
</organism>
<evidence type="ECO:0000313" key="2">
    <source>
        <dbReference type="EMBL" id="GFN89836.1"/>
    </source>
</evidence>
<feature type="compositionally biased region" description="Basic and acidic residues" evidence="1">
    <location>
        <begin position="548"/>
        <end position="562"/>
    </location>
</feature>
<name>A0AAV3Z3K5_9GAST</name>
<feature type="compositionally biased region" description="Basic and acidic residues" evidence="1">
    <location>
        <begin position="754"/>
        <end position="764"/>
    </location>
</feature>
<feature type="compositionally biased region" description="Polar residues" evidence="1">
    <location>
        <begin position="743"/>
        <end position="753"/>
    </location>
</feature>
<evidence type="ECO:0000313" key="3">
    <source>
        <dbReference type="Proteomes" id="UP000735302"/>
    </source>
</evidence>
<feature type="region of interest" description="Disordered" evidence="1">
    <location>
        <begin position="631"/>
        <end position="715"/>
    </location>
</feature>
<feature type="region of interest" description="Disordered" evidence="1">
    <location>
        <begin position="396"/>
        <end position="442"/>
    </location>
</feature>
<protein>
    <submittedName>
        <fullName evidence="2">Uncharacterized protein</fullName>
    </submittedName>
</protein>